<dbReference type="Proteomes" id="UP000050266">
    <property type="component" value="Unassembled WGS sequence"/>
</dbReference>
<dbReference type="InterPro" id="IPR011090">
    <property type="entry name" value="Integr_conj_element_PFL4709"/>
</dbReference>
<dbReference type="NCBIfam" id="TIGR03757">
    <property type="entry name" value="conj_TIGR03757"/>
    <property type="match status" value="1"/>
</dbReference>
<evidence type="ECO:0008006" key="3">
    <source>
        <dbReference type="Google" id="ProtNLM"/>
    </source>
</evidence>
<organism evidence="1 2">
    <name type="scientific">Pseudomonas amygdali pv. ulmi</name>
    <dbReference type="NCBI Taxonomy" id="251720"/>
    <lineage>
        <taxon>Bacteria</taxon>
        <taxon>Pseudomonadati</taxon>
        <taxon>Pseudomonadota</taxon>
        <taxon>Gammaproteobacteria</taxon>
        <taxon>Pseudomonadales</taxon>
        <taxon>Pseudomonadaceae</taxon>
        <taxon>Pseudomonas</taxon>
        <taxon>Pseudomonas amygdali</taxon>
    </lineage>
</organism>
<dbReference type="PATRIC" id="fig|251720.4.peg.1932"/>
<comment type="caution">
    <text evidence="1">The sequence shown here is derived from an EMBL/GenBank/DDBJ whole genome shotgun (WGS) entry which is preliminary data.</text>
</comment>
<dbReference type="RefSeq" id="WP_057432437.1">
    <property type="nucleotide sequence ID" value="NZ_LIHQ01000216.1"/>
</dbReference>
<name>A0A0Q0GFP1_PSEA0</name>
<dbReference type="AlphaFoldDB" id="A0A0Q0GFP1"/>
<protein>
    <recommendedName>
        <fullName evidence="3">Conjugal transfer protein</fullName>
    </recommendedName>
</protein>
<accession>A0A0Q0GFP1</accession>
<sequence length="142" mass="15028">MSSVALSTIALTFACASLTMLGEPCHAETMVFTNQANPVFNTGNAKIVFVDAVEALEAQISEGLPADPSQAAAEAKRRMEGPSGRRFINGMRDAQQGVADAWSLQVEKLPAVVVDRAYVTYGISDVGAAEQLIASSREARKP</sequence>
<dbReference type="Pfam" id="PF07511">
    <property type="entry name" value="DUF1525"/>
    <property type="match status" value="1"/>
</dbReference>
<gene>
    <name evidence="1" type="ORF">ALO41_200060</name>
</gene>
<dbReference type="EMBL" id="LJRQ01000195">
    <property type="protein sequence ID" value="KPZ12428.1"/>
    <property type="molecule type" value="Genomic_DNA"/>
</dbReference>
<reference evidence="1 2" key="1">
    <citation type="submission" date="2015-09" db="EMBL/GenBank/DDBJ databases">
        <title>Genome announcement of multiple Pseudomonas syringae strains.</title>
        <authorList>
            <person name="Thakur S."/>
            <person name="Wang P.W."/>
            <person name="Gong Y."/>
            <person name="Weir B.S."/>
            <person name="Guttman D.S."/>
        </authorList>
    </citation>
    <scope>NUCLEOTIDE SEQUENCE [LARGE SCALE GENOMIC DNA]</scope>
    <source>
        <strain evidence="1 2">ICMP3962</strain>
    </source>
</reference>
<proteinExistence type="predicted"/>
<evidence type="ECO:0000313" key="2">
    <source>
        <dbReference type="Proteomes" id="UP000050266"/>
    </source>
</evidence>
<evidence type="ECO:0000313" key="1">
    <source>
        <dbReference type="EMBL" id="KPZ12428.1"/>
    </source>
</evidence>